<feature type="domain" description="Transglycosylase SLT" evidence="4">
    <location>
        <begin position="431"/>
        <end position="535"/>
    </location>
</feature>
<dbReference type="AlphaFoldDB" id="A0A420WCC0"/>
<evidence type="ECO:0000256" key="1">
    <source>
        <dbReference type="ARBA" id="ARBA00007734"/>
    </source>
</evidence>
<dbReference type="InterPro" id="IPR008258">
    <property type="entry name" value="Transglycosylase_SLT_dom_1"/>
</dbReference>
<gene>
    <name evidence="5" type="ORF">BCL74_3076</name>
</gene>
<dbReference type="CDD" id="cd13401">
    <property type="entry name" value="Slt70-like"/>
    <property type="match status" value="1"/>
</dbReference>
<name>A0A420WCC0_9PROT</name>
<keyword evidence="3" id="KW-0732">Signal</keyword>
<dbReference type="Gene3D" id="1.10.530.10">
    <property type="match status" value="1"/>
</dbReference>
<protein>
    <submittedName>
        <fullName evidence="5">Soluble lytic murein transglycosylase-like protein</fullName>
    </submittedName>
</protein>
<evidence type="ECO:0000256" key="2">
    <source>
        <dbReference type="ARBA" id="ARBA00009387"/>
    </source>
</evidence>
<dbReference type="SUPFAM" id="SSF53955">
    <property type="entry name" value="Lysozyme-like"/>
    <property type="match status" value="1"/>
</dbReference>
<organism evidence="5 6">
    <name type="scientific">Oceanibaculum indicum</name>
    <dbReference type="NCBI Taxonomy" id="526216"/>
    <lineage>
        <taxon>Bacteria</taxon>
        <taxon>Pseudomonadati</taxon>
        <taxon>Pseudomonadota</taxon>
        <taxon>Alphaproteobacteria</taxon>
        <taxon>Rhodospirillales</taxon>
        <taxon>Oceanibaculaceae</taxon>
        <taxon>Oceanibaculum</taxon>
    </lineage>
</organism>
<dbReference type="Proteomes" id="UP000277424">
    <property type="component" value="Unassembled WGS sequence"/>
</dbReference>
<dbReference type="Gene3D" id="1.25.20.10">
    <property type="entry name" value="Bacterial muramidases"/>
    <property type="match status" value="1"/>
</dbReference>
<dbReference type="SUPFAM" id="SSF48435">
    <property type="entry name" value="Bacterial muramidases"/>
    <property type="match status" value="1"/>
</dbReference>
<comment type="similarity">
    <text evidence="1">Belongs to the transglycosylase Slt family.</text>
</comment>
<dbReference type="EMBL" id="RBIG01000003">
    <property type="protein sequence ID" value="RKQ68595.1"/>
    <property type="molecule type" value="Genomic_DNA"/>
</dbReference>
<proteinExistence type="inferred from homology"/>
<comment type="similarity">
    <text evidence="2">Belongs to the virb1 family.</text>
</comment>
<evidence type="ECO:0000259" key="4">
    <source>
        <dbReference type="Pfam" id="PF01464"/>
    </source>
</evidence>
<dbReference type="InterPro" id="IPR023346">
    <property type="entry name" value="Lysozyme-like_dom_sf"/>
</dbReference>
<reference evidence="5 6" key="1">
    <citation type="submission" date="2018-10" db="EMBL/GenBank/DDBJ databases">
        <title>Comparative analysis of microorganisms from saline springs in Andes Mountain Range, Colombia.</title>
        <authorList>
            <person name="Rubin E."/>
        </authorList>
    </citation>
    <scope>NUCLEOTIDE SEQUENCE [LARGE SCALE GENOMIC DNA]</scope>
    <source>
        <strain evidence="5 6">USBA 36</strain>
    </source>
</reference>
<comment type="caution">
    <text evidence="5">The sequence shown here is derived from an EMBL/GenBank/DDBJ whole genome shotgun (WGS) entry which is preliminary data.</text>
</comment>
<dbReference type="GO" id="GO:0004553">
    <property type="term" value="F:hydrolase activity, hydrolyzing O-glycosyl compounds"/>
    <property type="evidence" value="ECO:0007669"/>
    <property type="project" value="InterPro"/>
</dbReference>
<dbReference type="InterPro" id="IPR008939">
    <property type="entry name" value="Lytic_TGlycosylase_superhlx_U"/>
</dbReference>
<dbReference type="PANTHER" id="PTHR37423">
    <property type="entry name" value="SOLUBLE LYTIC MUREIN TRANSGLYCOSYLASE-RELATED"/>
    <property type="match status" value="1"/>
</dbReference>
<sequence>MLAAVFAVGLSMPAKALDGLPIETALLSPGTLEKALEGQASGLPAVLRPSDAQLYKRIFSLQTLGRWEAADREIAKLGDRSLMGHVLYQRYMHPTAYRSSYEELRSWLEKYADHPEASRVHSLALKRKPAGAKAPPGPVQGYLYGNGTEGSGMPERISIRNRAGKLVRDAGADQVLRQITALSRDGSPSAALKLLEGRLKGQIDTLPLALARGEIAAGYYLANRDDLALEQAALAVRQSGDSDKMAAWVAGLAAWRLGKFDTAGRYFELVALDDDVSGWTAAAGAYWASRVHLKLRRPAEATRWLARAATFPASFYGLLARRALGVETPANWSEPALGEADFRYLMEQPGGKRSLALIQLEMVELAEMELRKLYPRIEPERATAVLAVANRANMAGLALRLASRLQVATGERYKVGLFPMPQWEPPGGFIVDKALLFSIIRQESAFDVRAQSGSGARGLMQLMPSTARLMATDEEYAGDRSELFDPDLNLTLGQRYLQHLIGLEQLEGNLFWVVASYNAGPGNLGRWLKQVDYRDDPLLFIESIPSRETRNFVERVVANFWTYRMRMGQPSPSLDQVAAGQWPKYESLDEQARAAVAQTISVGR</sequence>
<dbReference type="GO" id="GO:0042597">
    <property type="term" value="C:periplasmic space"/>
    <property type="evidence" value="ECO:0007669"/>
    <property type="project" value="InterPro"/>
</dbReference>
<dbReference type="PANTHER" id="PTHR37423:SF2">
    <property type="entry name" value="MEMBRANE-BOUND LYTIC MUREIN TRANSGLYCOSYLASE C"/>
    <property type="match status" value="1"/>
</dbReference>
<evidence type="ECO:0000256" key="3">
    <source>
        <dbReference type="ARBA" id="ARBA00022729"/>
    </source>
</evidence>
<evidence type="ECO:0000313" key="5">
    <source>
        <dbReference type="EMBL" id="RKQ68595.1"/>
    </source>
</evidence>
<accession>A0A420WCC0</accession>
<evidence type="ECO:0000313" key="6">
    <source>
        <dbReference type="Proteomes" id="UP000277424"/>
    </source>
</evidence>
<dbReference type="Pfam" id="PF01464">
    <property type="entry name" value="SLT"/>
    <property type="match status" value="1"/>
</dbReference>